<proteinExistence type="inferred from homology"/>
<dbReference type="GO" id="GO:0002098">
    <property type="term" value="P:tRNA wobble uridine modification"/>
    <property type="evidence" value="ECO:0007669"/>
    <property type="project" value="UniProtKB-UniRule"/>
</dbReference>
<evidence type="ECO:0000313" key="4">
    <source>
        <dbReference type="EMBL" id="KAK95518.1"/>
    </source>
</evidence>
<dbReference type="PANTHER" id="PTHR30401:SF0">
    <property type="entry name" value="TRNA 2-SELENOURIDINE SYNTHASE"/>
    <property type="match status" value="1"/>
</dbReference>
<keyword evidence="2 4" id="KW-0808">Transferase</keyword>
<reference evidence="4 5" key="1">
    <citation type="submission" date="2014-03" db="EMBL/GenBank/DDBJ databases">
        <title>Genome sequence of Bordetella holmseii.</title>
        <authorList>
            <person name="Harvill E."/>
            <person name="Goodfield L.L."/>
            <person name="Ivanov Y."/>
            <person name="Meyer J.A."/>
            <person name="Newth C."/>
            <person name="Cassiday P."/>
            <person name="Tondella M.L."/>
            <person name="Liao P."/>
            <person name="Zimmerman J."/>
            <person name="Meert K."/>
            <person name="Wessel D."/>
            <person name="Berger J."/>
            <person name="Dean J.M."/>
            <person name="Holubkov R."/>
            <person name="Burr J."/>
            <person name="Liu T."/>
            <person name="Brinkac L.M."/>
            <person name="Sanka R."/>
            <person name="Kim M."/>
            <person name="Losada L."/>
        </authorList>
    </citation>
    <scope>NUCLEOTIDE SEQUENCE [LARGE SCALE GENOMIC DNA]</scope>
    <source>
        <strain evidence="4 5">CDC-H585-BH</strain>
    </source>
</reference>
<sequence length="368" mass="41364">MRQDCQTYRELFLADVPLLDVRAPIEFAKGAFPGAVNLPLMDDRQREMVGTCYKQHGQQAAIALGHRLVSGALKQARIQAWLTFAQAHPDGYLYCFRGGLRSQIVQSWLSSEAGVAYPRVASGYKAMRGFLLATLQSALHECRVMVLGGMTGTGKTDVLRTLAYALDLEHHACHRGSSFGKRVQPQPVQVGFDNALAIDVLRKRHLGHETFLVEDEGQAIGSCSLPPDLYRLMQVSPLVWLEDSLTHRVERILRDYVIDLCADFVQRDGQEQGYIAFAQRLQDSLAAIRKRLGGLRYQQIAALMNAALTRQAASGDIQAHRAWITALLTQYYDPMYSYQRKAKQDRIVFAGDERAVLDYLAHDRSRQR</sequence>
<dbReference type="HAMAP" id="MF_01622">
    <property type="entry name" value="tRNA_sel_U_synth"/>
    <property type="match status" value="1"/>
</dbReference>
<dbReference type="InterPro" id="IPR017582">
    <property type="entry name" value="SelU"/>
</dbReference>
<comment type="catalytic activity">
    <reaction evidence="2">
        <text>5-methylaminomethyl-2-(Se-phospho)selenouridine(34) in tRNA + H2O = 5-methylaminomethyl-2-selenouridine(34) in tRNA + phosphate</text>
        <dbReference type="Rhea" id="RHEA:60176"/>
        <dbReference type="Rhea" id="RHEA-COMP:10196"/>
        <dbReference type="Rhea" id="RHEA-COMP:15523"/>
        <dbReference type="ChEBI" id="CHEBI:15377"/>
        <dbReference type="ChEBI" id="CHEBI:43474"/>
        <dbReference type="ChEBI" id="CHEBI:82743"/>
        <dbReference type="ChEBI" id="CHEBI:143702"/>
    </reaction>
</comment>
<dbReference type="NCBIfam" id="NF008751">
    <property type="entry name" value="PRK11784.1-3"/>
    <property type="match status" value="1"/>
</dbReference>
<dbReference type="Pfam" id="PF26341">
    <property type="entry name" value="AAA_SelU"/>
    <property type="match status" value="1"/>
</dbReference>
<dbReference type="PATRIC" id="fig|1331206.3.peg.1507"/>
<accession>A0A158M5S8</accession>
<dbReference type="GO" id="GO:0043828">
    <property type="term" value="F:tRNA 2-selenouridine synthase activity"/>
    <property type="evidence" value="ECO:0007669"/>
    <property type="project" value="UniProtKB-EC"/>
</dbReference>
<dbReference type="AlphaFoldDB" id="A0A158M5S8"/>
<comment type="catalytic activity">
    <reaction evidence="2">
        <text>5-methylaminomethyl-2-thiouridine(34) in tRNA + selenophosphate + (2E)-geranyl diphosphate + H2O + H(+) = 5-methylaminomethyl-2-selenouridine(34) in tRNA + (2E)-thiogeraniol + phosphate + diphosphate</text>
        <dbReference type="Rhea" id="RHEA:42716"/>
        <dbReference type="Rhea" id="RHEA-COMP:10195"/>
        <dbReference type="Rhea" id="RHEA-COMP:10196"/>
        <dbReference type="ChEBI" id="CHEBI:15377"/>
        <dbReference type="ChEBI" id="CHEBI:15378"/>
        <dbReference type="ChEBI" id="CHEBI:16144"/>
        <dbReference type="ChEBI" id="CHEBI:33019"/>
        <dbReference type="ChEBI" id="CHEBI:43474"/>
        <dbReference type="ChEBI" id="CHEBI:58057"/>
        <dbReference type="ChEBI" id="CHEBI:74455"/>
        <dbReference type="ChEBI" id="CHEBI:82743"/>
        <dbReference type="ChEBI" id="CHEBI:143703"/>
        <dbReference type="EC" id="2.9.1.3"/>
    </reaction>
</comment>
<dbReference type="Gene3D" id="3.40.250.10">
    <property type="entry name" value="Rhodanese-like domain"/>
    <property type="match status" value="1"/>
</dbReference>
<comment type="function">
    <text evidence="2">Involved in the post-transcriptional modification of the uridine at the wobble position (U34) of tRNA(Lys), tRNA(Glu) and tRNA(Gln). Catalyzes the conversion of 2-thiouridine (S2U-RNA) to 2-selenouridine (Se2U-RNA). Acts in a two-step process involving geranylation of 2-thiouridine (S2U) to S-geranyl-2-thiouridine (geS2U) and subsequent selenation of the latter derivative to 2-selenouridine (Se2U) in the tRNA chain.</text>
</comment>
<dbReference type="InterPro" id="IPR001763">
    <property type="entry name" value="Rhodanese-like_dom"/>
</dbReference>
<evidence type="ECO:0000313" key="5">
    <source>
        <dbReference type="Proteomes" id="UP000026682"/>
    </source>
</evidence>
<dbReference type="PROSITE" id="PS50206">
    <property type="entry name" value="RHODANESE_3"/>
    <property type="match status" value="1"/>
</dbReference>
<dbReference type="NCBIfam" id="TIGR03167">
    <property type="entry name" value="tRNA_sel_U_synt"/>
    <property type="match status" value="1"/>
</dbReference>
<dbReference type="CDD" id="cd01520">
    <property type="entry name" value="RHOD_YbbB"/>
    <property type="match status" value="1"/>
</dbReference>
<dbReference type="EMBL" id="JFZZ01000054">
    <property type="protein sequence ID" value="KAK95518.1"/>
    <property type="molecule type" value="Genomic_DNA"/>
</dbReference>
<feature type="domain" description="Rhodanese" evidence="3">
    <location>
        <begin position="12"/>
        <end position="136"/>
    </location>
</feature>
<dbReference type="RefSeq" id="WP_005014890.1">
    <property type="nucleotide sequence ID" value="NZ_JFZZ01000054.1"/>
</dbReference>
<comment type="subunit">
    <text evidence="2">Monomer.</text>
</comment>
<dbReference type="SMART" id="SM00450">
    <property type="entry name" value="RHOD"/>
    <property type="match status" value="1"/>
</dbReference>
<evidence type="ECO:0000259" key="3">
    <source>
        <dbReference type="PROSITE" id="PS50206"/>
    </source>
</evidence>
<dbReference type="EC" id="2.9.1.3" evidence="2"/>
<dbReference type="NCBIfam" id="NF008750">
    <property type="entry name" value="PRK11784.1-2"/>
    <property type="match status" value="1"/>
</dbReference>
<dbReference type="PANTHER" id="PTHR30401">
    <property type="entry name" value="TRNA 2-SELENOURIDINE SYNTHASE"/>
    <property type="match status" value="1"/>
</dbReference>
<comment type="catalytic activity">
    <reaction evidence="2">
        <text>5-methylaminomethyl-2-thiouridine(34) in tRNA + (2E)-geranyl diphosphate = 5-methylaminomethyl-S-(2E)-geranyl-thiouridine(34) in tRNA + diphosphate</text>
        <dbReference type="Rhea" id="RHEA:14085"/>
        <dbReference type="Rhea" id="RHEA-COMP:10195"/>
        <dbReference type="Rhea" id="RHEA-COMP:14654"/>
        <dbReference type="ChEBI" id="CHEBI:33019"/>
        <dbReference type="ChEBI" id="CHEBI:58057"/>
        <dbReference type="ChEBI" id="CHEBI:74455"/>
        <dbReference type="ChEBI" id="CHEBI:140632"/>
    </reaction>
</comment>
<comment type="caution">
    <text evidence="4">The sequence shown here is derived from an EMBL/GenBank/DDBJ whole genome shotgun (WGS) entry which is preliminary data.</text>
</comment>
<dbReference type="InterPro" id="IPR036873">
    <property type="entry name" value="Rhodanese-like_dom_sf"/>
</dbReference>
<keyword evidence="1 2" id="KW-0711">Selenium</keyword>
<comment type="similarity">
    <text evidence="2">Belongs to the SelU family.</text>
</comment>
<comment type="catalytic activity">
    <reaction evidence="2">
        <text>5-methylaminomethyl-S-(2E)-geranyl-thiouridine(34) in tRNA + selenophosphate + H(+) = 5-methylaminomethyl-2-(Se-phospho)selenouridine(34) in tRNA + (2E)-thiogeraniol</text>
        <dbReference type="Rhea" id="RHEA:60172"/>
        <dbReference type="Rhea" id="RHEA-COMP:14654"/>
        <dbReference type="Rhea" id="RHEA-COMP:15523"/>
        <dbReference type="ChEBI" id="CHEBI:15378"/>
        <dbReference type="ChEBI" id="CHEBI:16144"/>
        <dbReference type="ChEBI" id="CHEBI:140632"/>
        <dbReference type="ChEBI" id="CHEBI:143702"/>
        <dbReference type="ChEBI" id="CHEBI:143703"/>
    </reaction>
</comment>
<organism evidence="4 5">
    <name type="scientific">Bordetella holmesii CDC-H585-BH</name>
    <dbReference type="NCBI Taxonomy" id="1331206"/>
    <lineage>
        <taxon>Bacteria</taxon>
        <taxon>Pseudomonadati</taxon>
        <taxon>Pseudomonadota</taxon>
        <taxon>Betaproteobacteria</taxon>
        <taxon>Burkholderiales</taxon>
        <taxon>Alcaligenaceae</taxon>
        <taxon>Bordetella</taxon>
    </lineage>
</organism>
<protein>
    <recommendedName>
        <fullName evidence="2">tRNA 2-selenouridine synthase</fullName>
        <ecNumber evidence="2">2.9.1.3</ecNumber>
    </recommendedName>
</protein>
<name>A0A158M5S8_9BORD</name>
<gene>
    <name evidence="2 4" type="primary">selU</name>
    <name evidence="4" type="ORF">L497_1814</name>
</gene>
<evidence type="ECO:0000256" key="1">
    <source>
        <dbReference type="ARBA" id="ARBA00023266"/>
    </source>
</evidence>
<dbReference type="SUPFAM" id="SSF52540">
    <property type="entry name" value="P-loop containing nucleoside triphosphate hydrolases"/>
    <property type="match status" value="1"/>
</dbReference>
<dbReference type="Proteomes" id="UP000026682">
    <property type="component" value="Unassembled WGS sequence"/>
</dbReference>
<dbReference type="SUPFAM" id="SSF52821">
    <property type="entry name" value="Rhodanese/Cell cycle control phosphatase"/>
    <property type="match status" value="1"/>
</dbReference>
<dbReference type="GO" id="GO:0016765">
    <property type="term" value="F:transferase activity, transferring alkyl or aryl (other than methyl) groups"/>
    <property type="evidence" value="ECO:0007669"/>
    <property type="project" value="UniProtKB-UniRule"/>
</dbReference>
<dbReference type="GeneID" id="93119379"/>
<evidence type="ECO:0000256" key="2">
    <source>
        <dbReference type="HAMAP-Rule" id="MF_01622"/>
    </source>
</evidence>
<dbReference type="STRING" id="35814.BBB42_12350"/>
<dbReference type="InterPro" id="IPR027417">
    <property type="entry name" value="P-loop_NTPase"/>
</dbReference>
<feature type="active site" description="S-selanylcysteine intermediate" evidence="2">
    <location>
        <position position="95"/>
    </location>
</feature>
<dbReference type="InterPro" id="IPR058840">
    <property type="entry name" value="AAA_SelU"/>
</dbReference>